<keyword evidence="3" id="KW-1185">Reference proteome</keyword>
<dbReference type="RefSeq" id="WP_123215334.1">
    <property type="nucleotide sequence ID" value="NZ_RJTM01000035.1"/>
</dbReference>
<feature type="domain" description="Lipid/polyisoprenoid-binding YceI-like" evidence="1">
    <location>
        <begin position="29"/>
        <end position="195"/>
    </location>
</feature>
<dbReference type="Gene3D" id="2.40.128.110">
    <property type="entry name" value="Lipid/polyisoprenoid-binding, YceI-like"/>
    <property type="match status" value="1"/>
</dbReference>
<dbReference type="InterPro" id="IPR036761">
    <property type="entry name" value="TTHA0802/YceI-like_sf"/>
</dbReference>
<dbReference type="PANTHER" id="PTHR34406:SF1">
    <property type="entry name" value="PROTEIN YCEI"/>
    <property type="match status" value="1"/>
</dbReference>
<evidence type="ECO:0000313" key="3">
    <source>
        <dbReference type="Proteomes" id="UP000267469"/>
    </source>
</evidence>
<dbReference type="PANTHER" id="PTHR34406">
    <property type="entry name" value="PROTEIN YCEI"/>
    <property type="match status" value="1"/>
</dbReference>
<dbReference type="Pfam" id="PF04264">
    <property type="entry name" value="YceI"/>
    <property type="match status" value="1"/>
</dbReference>
<dbReference type="OrthoDB" id="9794147at2"/>
<protein>
    <submittedName>
        <fullName evidence="2">YceI family protein</fullName>
    </submittedName>
</protein>
<dbReference type="InterPro" id="IPR007372">
    <property type="entry name" value="Lipid/polyisoprenoid-bd_YceI"/>
</dbReference>
<dbReference type="EMBL" id="RJTM01000035">
    <property type="protein sequence ID" value="RNL89897.1"/>
    <property type="molecule type" value="Genomic_DNA"/>
</dbReference>
<name>A0A3N0EQ77_SINP1</name>
<reference evidence="2 3" key="1">
    <citation type="submission" date="2018-10" db="EMBL/GenBank/DDBJ databases">
        <title>Sinomicrobium pectinilyticum sp. nov., a pectinase-producing bacterium isolated from alkaline and saline soil, and emended description of the genus Sinomicrobium.</title>
        <authorList>
            <person name="Cheng B."/>
            <person name="Li C."/>
            <person name="Lai Q."/>
            <person name="Du M."/>
            <person name="Shao Z."/>
            <person name="Xu P."/>
            <person name="Yang C."/>
        </authorList>
    </citation>
    <scope>NUCLEOTIDE SEQUENCE [LARGE SCALE GENOMIC DNA]</scope>
    <source>
        <strain evidence="2 3">5DNS001</strain>
    </source>
</reference>
<dbReference type="Proteomes" id="UP000267469">
    <property type="component" value="Unassembled WGS sequence"/>
</dbReference>
<dbReference type="SUPFAM" id="SSF101874">
    <property type="entry name" value="YceI-like"/>
    <property type="match status" value="1"/>
</dbReference>
<accession>A0A3N0EQ77</accession>
<dbReference type="SMART" id="SM00867">
    <property type="entry name" value="YceI"/>
    <property type="match status" value="1"/>
</dbReference>
<gene>
    <name evidence="2" type="ORF">ED312_07225</name>
</gene>
<dbReference type="AlphaFoldDB" id="A0A3N0EQ77"/>
<evidence type="ECO:0000259" key="1">
    <source>
        <dbReference type="SMART" id="SM00867"/>
    </source>
</evidence>
<organism evidence="2 3">
    <name type="scientific">Sinomicrobium pectinilyticum</name>
    <dbReference type="NCBI Taxonomy" id="1084421"/>
    <lineage>
        <taxon>Bacteria</taxon>
        <taxon>Pseudomonadati</taxon>
        <taxon>Bacteroidota</taxon>
        <taxon>Flavobacteriia</taxon>
        <taxon>Flavobacteriales</taxon>
        <taxon>Flavobacteriaceae</taxon>
        <taxon>Sinomicrobium</taxon>
    </lineage>
</organism>
<proteinExistence type="predicted"/>
<comment type="caution">
    <text evidence="2">The sequence shown here is derived from an EMBL/GenBank/DDBJ whole genome shotgun (WGS) entry which is preliminary data.</text>
</comment>
<sequence>MKKTKLFKGKITGALLGIIFFFPFAMAQELHVEPSRGKLEVLGTSNLHDWELKATSFHGKATFITEENQLKAVENLSFTLAAESLESGKSGMDKNTWKALKSKDHKEISFRADKATTITEAGTGHYQVEMSGTLNIAGVSKKVPLTLTVMLKDKVHLSGSTDILMTDYGVEPPTALLGTIKTGEKVTVKFEMTYQ</sequence>
<evidence type="ECO:0000313" key="2">
    <source>
        <dbReference type="EMBL" id="RNL89897.1"/>
    </source>
</evidence>